<evidence type="ECO:0000256" key="1">
    <source>
        <dbReference type="SAM" id="MobiDB-lite"/>
    </source>
</evidence>
<comment type="caution">
    <text evidence="2">The sequence shown here is derived from an EMBL/GenBank/DDBJ whole genome shotgun (WGS) entry which is preliminary data.</text>
</comment>
<keyword evidence="3" id="KW-1185">Reference proteome</keyword>
<evidence type="ECO:0000313" key="2">
    <source>
        <dbReference type="EMBL" id="MBL7632933.1"/>
    </source>
</evidence>
<dbReference type="Proteomes" id="UP000604475">
    <property type="component" value="Unassembled WGS sequence"/>
</dbReference>
<proteinExistence type="predicted"/>
<name>A0A937RU99_9ACTN</name>
<protein>
    <submittedName>
        <fullName evidence="2">Uncharacterized protein</fullName>
    </submittedName>
</protein>
<feature type="region of interest" description="Disordered" evidence="1">
    <location>
        <begin position="172"/>
        <end position="191"/>
    </location>
</feature>
<gene>
    <name evidence="2" type="ORF">I7412_38435</name>
</gene>
<feature type="non-terminal residue" evidence="2">
    <location>
        <position position="285"/>
    </location>
</feature>
<reference evidence="2" key="1">
    <citation type="submission" date="2020-12" db="EMBL/GenBank/DDBJ databases">
        <title>Genomic characterization of non-nitrogen-fixing Frankia strains.</title>
        <authorList>
            <person name="Carlos-Shanley C."/>
            <person name="Guerra T."/>
            <person name="Hahn D."/>
        </authorList>
    </citation>
    <scope>NUCLEOTIDE SEQUENCE</scope>
    <source>
        <strain evidence="2">CN6</strain>
    </source>
</reference>
<feature type="compositionally biased region" description="Pro residues" evidence="1">
    <location>
        <begin position="1"/>
        <end position="22"/>
    </location>
</feature>
<dbReference type="EMBL" id="JAEACQ010000358">
    <property type="protein sequence ID" value="MBL7632933.1"/>
    <property type="molecule type" value="Genomic_DNA"/>
</dbReference>
<evidence type="ECO:0000313" key="3">
    <source>
        <dbReference type="Proteomes" id="UP000604475"/>
    </source>
</evidence>
<dbReference type="RefSeq" id="WP_203006126.1">
    <property type="nucleotide sequence ID" value="NZ_JADWYV010000213.1"/>
</dbReference>
<dbReference type="AlphaFoldDB" id="A0A937RU99"/>
<feature type="region of interest" description="Disordered" evidence="1">
    <location>
        <begin position="1"/>
        <end position="24"/>
    </location>
</feature>
<sequence length="285" mass="30419">MTSPRPAPPSAPRAPARPPRPVDPALVSCRLHTSGLLLDVPISPPPGGHTRVLTYWPDATSPTGWAHELWRPGPSNRGFQVPPVTELGDLIAVATFTTRTVTTPPPATGRRVGVVRRVEPERQVRELWHATWYGYLHAADRHALILHGPFPTLAEAHGASQQAQLRAALRTDHPTGPHKAPTSRDGPPVPVVPAEPPVTVSVAYHGPNAVVGAPGHGWLLVPTDQFHAALALPAHHLHQRLGPHVADLAPDTPPAVLAALAARHTPDQLPDICLPPRPDTPPTPH</sequence>
<accession>A0A937RU99</accession>
<organism evidence="2 3">
    <name type="scientific">Frankia nepalensis</name>
    <dbReference type="NCBI Taxonomy" id="1836974"/>
    <lineage>
        <taxon>Bacteria</taxon>
        <taxon>Bacillati</taxon>
        <taxon>Actinomycetota</taxon>
        <taxon>Actinomycetes</taxon>
        <taxon>Frankiales</taxon>
        <taxon>Frankiaceae</taxon>
        <taxon>Frankia</taxon>
    </lineage>
</organism>